<dbReference type="Pfam" id="PF12697">
    <property type="entry name" value="Abhydrolase_6"/>
    <property type="match status" value="1"/>
</dbReference>
<dbReference type="GO" id="GO:0016020">
    <property type="term" value="C:membrane"/>
    <property type="evidence" value="ECO:0007669"/>
    <property type="project" value="TreeGrafter"/>
</dbReference>
<dbReference type="InterPro" id="IPR029058">
    <property type="entry name" value="AB_hydrolase_fold"/>
</dbReference>
<dbReference type="SUPFAM" id="SSF53474">
    <property type="entry name" value="alpha/beta-Hydrolases"/>
    <property type="match status" value="1"/>
</dbReference>
<dbReference type="PANTHER" id="PTHR43798:SF5">
    <property type="entry name" value="MONOACYLGLYCEROL LIPASE ABHD6"/>
    <property type="match status" value="1"/>
</dbReference>
<dbReference type="GO" id="GO:0046464">
    <property type="term" value="P:acylglycerol catabolic process"/>
    <property type="evidence" value="ECO:0007669"/>
    <property type="project" value="TreeGrafter"/>
</dbReference>
<evidence type="ECO:0000259" key="1">
    <source>
        <dbReference type="Pfam" id="PF12697"/>
    </source>
</evidence>
<feature type="domain" description="AB hydrolase-1" evidence="1">
    <location>
        <begin position="2"/>
        <end position="236"/>
    </location>
</feature>
<dbReference type="InterPro" id="IPR050266">
    <property type="entry name" value="AB_hydrolase_sf"/>
</dbReference>
<dbReference type="PRINTS" id="PR00111">
    <property type="entry name" value="ABHYDROLASE"/>
</dbReference>
<accession>A0A839E2K0</accession>
<comment type="caution">
    <text evidence="2">The sequence shown here is derived from an EMBL/GenBank/DDBJ whole genome shotgun (WGS) entry which is preliminary data.</text>
</comment>
<keyword evidence="3" id="KW-1185">Reference proteome</keyword>
<gene>
    <name evidence="2" type="ORF">FHX42_004899</name>
</gene>
<evidence type="ECO:0000313" key="3">
    <source>
        <dbReference type="Proteomes" id="UP000569329"/>
    </source>
</evidence>
<organism evidence="2 3">
    <name type="scientific">Halosaccharopolyspora lacisalsi</name>
    <dbReference type="NCBI Taxonomy" id="1000566"/>
    <lineage>
        <taxon>Bacteria</taxon>
        <taxon>Bacillati</taxon>
        <taxon>Actinomycetota</taxon>
        <taxon>Actinomycetes</taxon>
        <taxon>Pseudonocardiales</taxon>
        <taxon>Pseudonocardiaceae</taxon>
        <taxon>Halosaccharopolyspora</taxon>
    </lineage>
</organism>
<dbReference type="AlphaFoldDB" id="A0A839E2K0"/>
<sequence>MLWLHGYTMDSSLWQPLWELLPDWRHVGVDLPGHGATSRPLSAEGGFAGLASELADVLRSRNISRVVALSFGTTAALQLAIDHPDLVSRLVLAAPTVAGGAGAPRVAERYRDLRRLFATFGPGRHMTDLWMQSPPDIFRGTESRPLVRERIRTVVDRHRWTELANGAMRQLNQHLQSTAALAGIPASVLCVVGEQDMPAFGDNAGTLRRTVPDCRVTTVPGTGHLPLLESPEVVAPEIGAHL</sequence>
<protein>
    <submittedName>
        <fullName evidence="2">Pimeloyl-ACP methyl ester carboxylesterase</fullName>
    </submittedName>
</protein>
<proteinExistence type="predicted"/>
<dbReference type="Gene3D" id="3.40.50.1820">
    <property type="entry name" value="alpha/beta hydrolase"/>
    <property type="match status" value="1"/>
</dbReference>
<dbReference type="EMBL" id="JACGWZ010000008">
    <property type="protein sequence ID" value="MBA8827503.1"/>
    <property type="molecule type" value="Genomic_DNA"/>
</dbReference>
<dbReference type="Proteomes" id="UP000569329">
    <property type="component" value="Unassembled WGS sequence"/>
</dbReference>
<dbReference type="InterPro" id="IPR000073">
    <property type="entry name" value="AB_hydrolase_1"/>
</dbReference>
<evidence type="ECO:0000313" key="2">
    <source>
        <dbReference type="EMBL" id="MBA8827503.1"/>
    </source>
</evidence>
<reference evidence="2 3" key="1">
    <citation type="submission" date="2020-07" db="EMBL/GenBank/DDBJ databases">
        <title>Sequencing the genomes of 1000 actinobacteria strains.</title>
        <authorList>
            <person name="Klenk H.-P."/>
        </authorList>
    </citation>
    <scope>NUCLEOTIDE SEQUENCE [LARGE SCALE GENOMIC DNA]</scope>
    <source>
        <strain evidence="2 3">DSM 45975</strain>
    </source>
</reference>
<dbReference type="PANTHER" id="PTHR43798">
    <property type="entry name" value="MONOACYLGLYCEROL LIPASE"/>
    <property type="match status" value="1"/>
</dbReference>
<dbReference type="GO" id="GO:0047372">
    <property type="term" value="F:monoacylglycerol lipase activity"/>
    <property type="evidence" value="ECO:0007669"/>
    <property type="project" value="TreeGrafter"/>
</dbReference>
<name>A0A839E2K0_9PSEU</name>